<proteinExistence type="predicted"/>
<keyword evidence="2" id="KW-1185">Reference proteome</keyword>
<gene>
    <name evidence="1" type="ORF">WKI67_01945</name>
</gene>
<sequence length="237" mass="27309">MSKQATSRRDRMREATLREIHQTARKLLLTKGSTAVTINAVAREMGMSGPSLYHYYASRDALVGAVTADFFQELAEAMEHVRDEHADAPVVERFLAACRAMRSWCVAHPAEFQWIFASPVRAGQHDPDSARFQAGLRYEHVFLDMIIERWNTQPFPVPDLDELPEDLREQLRAYSRLIDERLPTEAVYVYVICWTRLYGLLCLEVLHQMDFVLTDMAPLFERCLDELSDMLGMAREP</sequence>
<reference evidence="1" key="1">
    <citation type="submission" date="2024-03" db="EMBL/GenBank/DDBJ databases">
        <title>Novel Streptomyces species of biotechnological and ecological value are a feature of Machair soil.</title>
        <authorList>
            <person name="Prole J.R."/>
            <person name="Goodfellow M."/>
            <person name="Allenby N."/>
            <person name="Ward A.C."/>
        </authorList>
    </citation>
    <scope>NUCLEOTIDE SEQUENCE</scope>
    <source>
        <strain evidence="1">MS2.AVA.5</strain>
    </source>
</reference>
<dbReference type="Proteomes" id="UP001377168">
    <property type="component" value="Unassembled WGS sequence"/>
</dbReference>
<name>A0ACC6PLQ6_9ACTN</name>
<evidence type="ECO:0000313" key="1">
    <source>
        <dbReference type="EMBL" id="MEJ8632230.1"/>
    </source>
</evidence>
<accession>A0ACC6PLQ6</accession>
<organism evidence="1 2">
    <name type="scientific">Streptomyces achmelvichensis</name>
    <dbReference type="NCBI Taxonomy" id="3134111"/>
    <lineage>
        <taxon>Bacteria</taxon>
        <taxon>Bacillati</taxon>
        <taxon>Actinomycetota</taxon>
        <taxon>Actinomycetes</taxon>
        <taxon>Kitasatosporales</taxon>
        <taxon>Streptomycetaceae</taxon>
        <taxon>Streptomyces</taxon>
    </lineage>
</organism>
<protein>
    <submittedName>
        <fullName evidence="1">TetR/AcrR family transcriptional regulator</fullName>
    </submittedName>
</protein>
<comment type="caution">
    <text evidence="1">The sequence shown here is derived from an EMBL/GenBank/DDBJ whole genome shotgun (WGS) entry which is preliminary data.</text>
</comment>
<evidence type="ECO:0000313" key="2">
    <source>
        <dbReference type="Proteomes" id="UP001377168"/>
    </source>
</evidence>
<dbReference type="EMBL" id="JBBKAJ010000011">
    <property type="protein sequence ID" value="MEJ8632230.1"/>
    <property type="molecule type" value="Genomic_DNA"/>
</dbReference>